<organism evidence="1 2">
    <name type="scientific">Intoshia linei</name>
    <dbReference type="NCBI Taxonomy" id="1819745"/>
    <lineage>
        <taxon>Eukaryota</taxon>
        <taxon>Metazoa</taxon>
        <taxon>Spiralia</taxon>
        <taxon>Lophotrochozoa</taxon>
        <taxon>Mesozoa</taxon>
        <taxon>Orthonectida</taxon>
        <taxon>Rhopaluridae</taxon>
        <taxon>Intoshia</taxon>
    </lineage>
</organism>
<evidence type="ECO:0000313" key="1">
    <source>
        <dbReference type="EMBL" id="OAF65110.1"/>
    </source>
</evidence>
<name>A0A177ATG0_9BILA</name>
<comment type="caution">
    <text evidence="1">The sequence shown here is derived from an EMBL/GenBank/DDBJ whole genome shotgun (WGS) entry which is preliminary data.</text>
</comment>
<reference evidence="1 2" key="1">
    <citation type="submission" date="2016-04" db="EMBL/GenBank/DDBJ databases">
        <title>The genome of Intoshia linei affirms orthonectids as highly simplified spiralians.</title>
        <authorList>
            <person name="Mikhailov K.V."/>
            <person name="Slusarev G.S."/>
            <person name="Nikitin M.A."/>
            <person name="Logacheva M.D."/>
            <person name="Penin A."/>
            <person name="Aleoshin V."/>
            <person name="Panchin Y.V."/>
        </authorList>
    </citation>
    <scope>NUCLEOTIDE SEQUENCE [LARGE SCALE GENOMIC DNA]</scope>
    <source>
        <strain evidence="1">Intl2013</strain>
        <tissue evidence="1">Whole animal</tissue>
    </source>
</reference>
<proteinExistence type="predicted"/>
<keyword evidence="2" id="KW-1185">Reference proteome</keyword>
<dbReference type="Proteomes" id="UP000078046">
    <property type="component" value="Unassembled WGS sequence"/>
</dbReference>
<accession>A0A177ATG0</accession>
<gene>
    <name evidence="1" type="ORF">A3Q56_07179</name>
</gene>
<dbReference type="AlphaFoldDB" id="A0A177ATG0"/>
<evidence type="ECO:0000313" key="2">
    <source>
        <dbReference type="Proteomes" id="UP000078046"/>
    </source>
</evidence>
<dbReference type="EMBL" id="LWCA01001444">
    <property type="protein sequence ID" value="OAF65110.1"/>
    <property type="molecule type" value="Genomic_DNA"/>
</dbReference>
<sequence length="91" mass="10633">MGFIRSLSKMNTKIKAPIQNYKKSFIKLPKLYNLNEMFENKENIFISTPKKSNINFDGIGSEKFIFQKKKMVRSTSSKILKSIKQMYSINS</sequence>
<protein>
    <submittedName>
        <fullName evidence="1">Uncharacterized protein</fullName>
    </submittedName>
</protein>